<sequence>MAAIVDAIGLLINPACRNIDVKTIHQLLGYDYGRGKKKVKHSKTGRLVFRGRRSNRLELPKVETTPTTVVLENLSEISSPLTDRKRKLSCRKEKSVVRDFIIDDVEEKVGEFPSWSAFIPNLEERAPELLLCQNDEISFQLMRELEDLWKEWSVESVRRVAESSVRQP</sequence>
<protein>
    <submittedName>
        <fullName evidence="1">Uncharacterized protein</fullName>
    </submittedName>
</protein>
<organism evidence="1 3">
    <name type="scientific">Steinernema carpocapsae</name>
    <name type="common">Entomopathogenic nematode</name>
    <dbReference type="NCBI Taxonomy" id="34508"/>
    <lineage>
        <taxon>Eukaryota</taxon>
        <taxon>Metazoa</taxon>
        <taxon>Ecdysozoa</taxon>
        <taxon>Nematoda</taxon>
        <taxon>Chromadorea</taxon>
        <taxon>Rhabditida</taxon>
        <taxon>Tylenchina</taxon>
        <taxon>Panagrolaimomorpha</taxon>
        <taxon>Strongyloidoidea</taxon>
        <taxon>Steinernematidae</taxon>
        <taxon>Steinernema</taxon>
    </lineage>
</organism>
<dbReference type="EMBL" id="AZBU02000008">
    <property type="protein sequence ID" value="TKR67812.1"/>
    <property type="molecule type" value="Genomic_DNA"/>
</dbReference>
<reference evidence="1" key="3">
    <citation type="journal article" date="2019" name="G3 (Bethesda)">
        <title>Hybrid Assembly of the Genome of the Entomopathogenic Nematode Steinernema carpocapsae Identifies the X-Chromosome.</title>
        <authorList>
            <person name="Serra L."/>
            <person name="Macchietto M."/>
            <person name="Macias-Munoz A."/>
            <person name="McGill C.J."/>
            <person name="Rodriguez I.M."/>
            <person name="Rodriguez B."/>
            <person name="Murad R."/>
            <person name="Mortazavi A."/>
        </authorList>
    </citation>
    <scope>NUCLEOTIDE SEQUENCE</scope>
    <source>
        <strain evidence="1">ALL</strain>
    </source>
</reference>
<dbReference type="Proteomes" id="UP000298663">
    <property type="component" value="Unassembled WGS sequence"/>
</dbReference>
<gene>
    <name evidence="1" type="ORF">L596_023903</name>
    <name evidence="2" type="ORF">L596_023914</name>
</gene>
<reference evidence="1" key="1">
    <citation type="submission" date="2013-11" db="EMBL/GenBank/DDBJ databases">
        <authorList>
            <person name="Sternberg P."/>
            <person name="Dillman A."/>
            <person name="Macchietto M."/>
        </authorList>
    </citation>
    <scope>NUCLEOTIDE SEQUENCE</scope>
    <source>
        <strain evidence="1">ALL</strain>
    </source>
</reference>
<name>A0A4U5MFA8_STECR</name>
<dbReference type="EMBL" id="AZBU02000008">
    <property type="protein sequence ID" value="TKR67823.1"/>
    <property type="molecule type" value="Genomic_DNA"/>
</dbReference>
<evidence type="ECO:0000313" key="2">
    <source>
        <dbReference type="EMBL" id="TKR67823.1"/>
    </source>
</evidence>
<keyword evidence="3" id="KW-1185">Reference proteome</keyword>
<dbReference type="AlphaFoldDB" id="A0A4U5MFA8"/>
<evidence type="ECO:0000313" key="1">
    <source>
        <dbReference type="EMBL" id="TKR67812.1"/>
    </source>
</evidence>
<reference evidence="1 3" key="2">
    <citation type="journal article" date="2015" name="Genome Biol.">
        <title>Comparative genomics of Steinernema reveals deeply conserved gene regulatory networks.</title>
        <authorList>
            <person name="Dillman A.R."/>
            <person name="Macchietto M."/>
            <person name="Porter C.F."/>
            <person name="Rogers A."/>
            <person name="Williams B."/>
            <person name="Antoshechkin I."/>
            <person name="Lee M.M."/>
            <person name="Goodwin Z."/>
            <person name="Lu X."/>
            <person name="Lewis E.E."/>
            <person name="Goodrich-Blair H."/>
            <person name="Stock S.P."/>
            <person name="Adams B.J."/>
            <person name="Sternberg P.W."/>
            <person name="Mortazavi A."/>
        </authorList>
    </citation>
    <scope>NUCLEOTIDE SEQUENCE [LARGE SCALE GENOMIC DNA]</scope>
    <source>
        <strain evidence="1 3">ALL</strain>
    </source>
</reference>
<comment type="caution">
    <text evidence="1">The sequence shown here is derived from an EMBL/GenBank/DDBJ whole genome shotgun (WGS) entry which is preliminary data.</text>
</comment>
<evidence type="ECO:0000313" key="3">
    <source>
        <dbReference type="Proteomes" id="UP000298663"/>
    </source>
</evidence>
<proteinExistence type="predicted"/>
<accession>A0A4U5MFA8</accession>